<keyword evidence="2" id="KW-1185">Reference proteome</keyword>
<evidence type="ECO:0000313" key="2">
    <source>
        <dbReference type="Proteomes" id="UP000481030"/>
    </source>
</evidence>
<proteinExistence type="predicted"/>
<gene>
    <name evidence="1" type="ORF">F7731_21685</name>
</gene>
<dbReference type="EMBL" id="WBOS01000017">
    <property type="protein sequence ID" value="KAB2329804.1"/>
    <property type="molecule type" value="Genomic_DNA"/>
</dbReference>
<reference evidence="1 2" key="1">
    <citation type="journal article" date="2016" name="Antonie Van Leeuwenhoek">
        <title>Bacillus depressus sp. nov., isolated from soil of a sunflower field.</title>
        <authorList>
            <person name="Wei X."/>
            <person name="Xin D."/>
            <person name="Xin Y."/>
            <person name="Zhang H."/>
            <person name="Wang T."/>
            <person name="Zhang J."/>
        </authorList>
    </citation>
    <scope>NUCLEOTIDE SEQUENCE [LARGE SCALE GENOMIC DNA]</scope>
    <source>
        <strain evidence="1 2">BZ1</strain>
    </source>
</reference>
<dbReference type="Proteomes" id="UP000481030">
    <property type="component" value="Unassembled WGS sequence"/>
</dbReference>
<dbReference type="AlphaFoldDB" id="A0A6L3UZP8"/>
<dbReference type="RefSeq" id="WP_151536925.1">
    <property type="nucleotide sequence ID" value="NZ_WBOS01000017.1"/>
</dbReference>
<evidence type="ECO:0000313" key="1">
    <source>
        <dbReference type="EMBL" id="KAB2329804.1"/>
    </source>
</evidence>
<comment type="caution">
    <text evidence="1">The sequence shown here is derived from an EMBL/GenBank/DDBJ whole genome shotgun (WGS) entry which is preliminary data.</text>
</comment>
<sequence>MIGRGIAYLGATAGFQVILVDRIEVN</sequence>
<protein>
    <submittedName>
        <fullName evidence="1">Uncharacterized protein</fullName>
    </submittedName>
</protein>
<accession>A0A6L3UZP8</accession>
<name>A0A6L3UZP8_9BACI</name>
<organism evidence="1 2">
    <name type="scientific">Cytobacillus depressus</name>
    <dbReference type="NCBI Taxonomy" id="1602942"/>
    <lineage>
        <taxon>Bacteria</taxon>
        <taxon>Bacillati</taxon>
        <taxon>Bacillota</taxon>
        <taxon>Bacilli</taxon>
        <taxon>Bacillales</taxon>
        <taxon>Bacillaceae</taxon>
        <taxon>Cytobacillus</taxon>
    </lineage>
</organism>